<evidence type="ECO:0000313" key="3">
    <source>
        <dbReference type="EMBL" id="KAF2102125.1"/>
    </source>
</evidence>
<dbReference type="OrthoDB" id="1046782at2759"/>
<dbReference type="GO" id="GO:0006629">
    <property type="term" value="P:lipid metabolic process"/>
    <property type="evidence" value="ECO:0007669"/>
    <property type="project" value="InterPro"/>
</dbReference>
<dbReference type="InterPro" id="IPR051057">
    <property type="entry name" value="PI-PLC_domain"/>
</dbReference>
<dbReference type="AlphaFoldDB" id="A0A9P4IIE4"/>
<sequence length="399" mass="44639">MSRLVYSATLALFSLGSTLAYSYGSSQSQLAELALEKVLTDASPIFGVYQDGKKPTSTWMKNYPDDTPIVHMNIPGVHDTQTWNYSLATQQALDHITALDGEQMFPPEFFRCQEKPIISMLNDGIRAFDLRYAFDITNSTLVFYHSQALQSETATLEDVLFGYYQWLDDHPSEAVFVSLMYEGSTAIHAQNDAAVQHELVRTLTTDAAMKYLNPVKDHLGTLGAARGKITLFRRFDLDQLPASYTAEMPGLHFSPSNWTDNDPHIELVYNTKEHLTAYIEDFYDTNAPIGSPASLSIHWKYNATTANFLRAAHATGAKKDSLFWSFCSSEYTSNIPPETPKIQALGNGTLTPLGGVNQQLIPFFKSMKGKRLGIAMFDFYDQPSDLVQTFLDIQAPSHY</sequence>
<gene>
    <name evidence="3" type="ORF">NA57DRAFT_35861</name>
</gene>
<dbReference type="SUPFAM" id="SSF51695">
    <property type="entry name" value="PLC-like phosphodiesterases"/>
    <property type="match status" value="1"/>
</dbReference>
<feature type="signal peptide" evidence="1">
    <location>
        <begin position="1"/>
        <end position="20"/>
    </location>
</feature>
<dbReference type="PANTHER" id="PTHR13593">
    <property type="match status" value="1"/>
</dbReference>
<dbReference type="GO" id="GO:0008081">
    <property type="term" value="F:phosphoric diester hydrolase activity"/>
    <property type="evidence" value="ECO:0007669"/>
    <property type="project" value="InterPro"/>
</dbReference>
<dbReference type="Gene3D" id="3.20.20.190">
    <property type="entry name" value="Phosphatidylinositol (PI) phosphodiesterase"/>
    <property type="match status" value="1"/>
</dbReference>
<dbReference type="InterPro" id="IPR000909">
    <property type="entry name" value="PLipase_C_PInositol-sp_X_dom"/>
</dbReference>
<keyword evidence="4" id="KW-1185">Reference proteome</keyword>
<dbReference type="EMBL" id="ML978123">
    <property type="protein sequence ID" value="KAF2102125.1"/>
    <property type="molecule type" value="Genomic_DNA"/>
</dbReference>
<proteinExistence type="predicted"/>
<dbReference type="Proteomes" id="UP000799772">
    <property type="component" value="Unassembled WGS sequence"/>
</dbReference>
<organism evidence="3 4">
    <name type="scientific">Rhizodiscina lignyota</name>
    <dbReference type="NCBI Taxonomy" id="1504668"/>
    <lineage>
        <taxon>Eukaryota</taxon>
        <taxon>Fungi</taxon>
        <taxon>Dikarya</taxon>
        <taxon>Ascomycota</taxon>
        <taxon>Pezizomycotina</taxon>
        <taxon>Dothideomycetes</taxon>
        <taxon>Pleosporomycetidae</taxon>
        <taxon>Aulographales</taxon>
        <taxon>Rhizodiscinaceae</taxon>
        <taxon>Rhizodiscina</taxon>
    </lineage>
</organism>
<keyword evidence="1" id="KW-0732">Signal</keyword>
<accession>A0A9P4IIE4</accession>
<protein>
    <submittedName>
        <fullName evidence="3">PLC-like phosphodiesterase</fullName>
    </submittedName>
</protein>
<comment type="caution">
    <text evidence="3">The sequence shown here is derived from an EMBL/GenBank/DDBJ whole genome shotgun (WGS) entry which is preliminary data.</text>
</comment>
<dbReference type="PROSITE" id="PS50007">
    <property type="entry name" value="PIPLC_X_DOMAIN"/>
    <property type="match status" value="1"/>
</dbReference>
<dbReference type="Pfam" id="PF00388">
    <property type="entry name" value="PI-PLC-X"/>
    <property type="match status" value="1"/>
</dbReference>
<dbReference type="InterPro" id="IPR017946">
    <property type="entry name" value="PLC-like_Pdiesterase_TIM-brl"/>
</dbReference>
<dbReference type="PANTHER" id="PTHR13593:SF116">
    <property type="entry name" value="PLC-LIKE PHOSPHODIESTERASE"/>
    <property type="match status" value="1"/>
</dbReference>
<evidence type="ECO:0000256" key="1">
    <source>
        <dbReference type="SAM" id="SignalP"/>
    </source>
</evidence>
<feature type="chain" id="PRO_5040439050" evidence="1">
    <location>
        <begin position="21"/>
        <end position="399"/>
    </location>
</feature>
<name>A0A9P4IIE4_9PEZI</name>
<feature type="domain" description="Phosphatidylinositol-specific phospholipase C X" evidence="2">
    <location>
        <begin position="95"/>
        <end position="234"/>
    </location>
</feature>
<evidence type="ECO:0000259" key="2">
    <source>
        <dbReference type="Pfam" id="PF00388"/>
    </source>
</evidence>
<reference evidence="3" key="1">
    <citation type="journal article" date="2020" name="Stud. Mycol.">
        <title>101 Dothideomycetes genomes: a test case for predicting lifestyles and emergence of pathogens.</title>
        <authorList>
            <person name="Haridas S."/>
            <person name="Albert R."/>
            <person name="Binder M."/>
            <person name="Bloem J."/>
            <person name="Labutti K."/>
            <person name="Salamov A."/>
            <person name="Andreopoulos B."/>
            <person name="Baker S."/>
            <person name="Barry K."/>
            <person name="Bills G."/>
            <person name="Bluhm B."/>
            <person name="Cannon C."/>
            <person name="Castanera R."/>
            <person name="Culley D."/>
            <person name="Daum C."/>
            <person name="Ezra D."/>
            <person name="Gonzalez J."/>
            <person name="Henrissat B."/>
            <person name="Kuo A."/>
            <person name="Liang C."/>
            <person name="Lipzen A."/>
            <person name="Lutzoni F."/>
            <person name="Magnuson J."/>
            <person name="Mondo S."/>
            <person name="Nolan M."/>
            <person name="Ohm R."/>
            <person name="Pangilinan J."/>
            <person name="Park H.-J."/>
            <person name="Ramirez L."/>
            <person name="Alfaro M."/>
            <person name="Sun H."/>
            <person name="Tritt A."/>
            <person name="Yoshinaga Y."/>
            <person name="Zwiers L.-H."/>
            <person name="Turgeon B."/>
            <person name="Goodwin S."/>
            <person name="Spatafora J."/>
            <person name="Crous P."/>
            <person name="Grigoriev I."/>
        </authorList>
    </citation>
    <scope>NUCLEOTIDE SEQUENCE</scope>
    <source>
        <strain evidence="3">CBS 133067</strain>
    </source>
</reference>
<evidence type="ECO:0000313" key="4">
    <source>
        <dbReference type="Proteomes" id="UP000799772"/>
    </source>
</evidence>